<keyword evidence="8" id="KW-1185">Reference proteome</keyword>
<reference evidence="7" key="1">
    <citation type="submission" date="2022-07" db="EMBL/GenBank/DDBJ databases">
        <title>Alkalimarinus sp. nov., isolated from gut of a Alitta virens.</title>
        <authorList>
            <person name="Yang A.I."/>
            <person name="Shin N.-R."/>
        </authorList>
    </citation>
    <scope>NUCLEOTIDE SEQUENCE</scope>
    <source>
        <strain evidence="7">FA028</strain>
    </source>
</reference>
<keyword evidence="3 5" id="KW-0663">Pyridoxal phosphate</keyword>
<name>A0A9E8KQY7_9ALTE</name>
<feature type="modified residue" description="N6-(pyridoxal phosphate)lysine" evidence="5">
    <location>
        <position position="60"/>
    </location>
</feature>
<dbReference type="Proteomes" id="UP001164472">
    <property type="component" value="Chromosome"/>
</dbReference>
<evidence type="ECO:0000256" key="3">
    <source>
        <dbReference type="ARBA" id="ARBA00022898"/>
    </source>
</evidence>
<dbReference type="Pfam" id="PF00291">
    <property type="entry name" value="PALP"/>
    <property type="match status" value="1"/>
</dbReference>
<dbReference type="PANTHER" id="PTHR43780:SF2">
    <property type="entry name" value="1-AMINOCYCLOPROPANE-1-CARBOXYLATE DEAMINASE-RELATED"/>
    <property type="match status" value="1"/>
</dbReference>
<sequence>MAEGELQKLQDDEVGKGACWLSSAKQVPIARLDCDLLSAHGIELSVARLDLVDPQISGNKWFKLKYNLIEALNQGATHIVSFGGAYSNHLHALAAACFRLGLKSTAVLRGELVTPLNPTLHDCKSWGMEFLPVTRTQYREKSSPQFIQQLHDQLGAFYLVPEGGSNALAVKGVAEVVPAIVAEIGVFDYLCCGVGSGGTLSGLIAGAGSPVKCIGYSAIKGGQYIEGQIKELLAQYQMSDGSIDDESVVVDIVHDYHFGGFAKVQPELISFMTWFESSFDIPLEHVYTAKMLYGLFDQIKAGRFSRGQRIVALHTGGLQGRRAIAGNIIS</sequence>
<dbReference type="AlphaFoldDB" id="A0A9E8KQY7"/>
<evidence type="ECO:0000256" key="4">
    <source>
        <dbReference type="PIRSR" id="PIRSR006278-1"/>
    </source>
</evidence>
<gene>
    <name evidence="7" type="ORF">NNL22_03725</name>
</gene>
<dbReference type="EMBL" id="CP101527">
    <property type="protein sequence ID" value="UZW75710.1"/>
    <property type="molecule type" value="Genomic_DNA"/>
</dbReference>
<comment type="cofactor">
    <cofactor evidence="1">
        <name>pyridoxal 5'-phosphate</name>
        <dbReference type="ChEBI" id="CHEBI:597326"/>
    </cofactor>
</comment>
<evidence type="ECO:0000256" key="1">
    <source>
        <dbReference type="ARBA" id="ARBA00001933"/>
    </source>
</evidence>
<dbReference type="PANTHER" id="PTHR43780">
    <property type="entry name" value="1-AMINOCYCLOPROPANE-1-CARBOXYLATE DEAMINASE-RELATED"/>
    <property type="match status" value="1"/>
</dbReference>
<dbReference type="InterPro" id="IPR027278">
    <property type="entry name" value="ACCD_DCysDesulf"/>
</dbReference>
<feature type="active site" description="Nucleophile" evidence="4">
    <location>
        <position position="87"/>
    </location>
</feature>
<dbReference type="GO" id="GO:0019148">
    <property type="term" value="F:D-cysteine desulfhydrase activity"/>
    <property type="evidence" value="ECO:0007669"/>
    <property type="project" value="TreeGrafter"/>
</dbReference>
<comment type="similarity">
    <text evidence="2">Belongs to the ACC deaminase/D-cysteine desulfhydrase family.</text>
</comment>
<feature type="domain" description="Tryptophan synthase beta chain-like PALP" evidence="6">
    <location>
        <begin position="47"/>
        <end position="316"/>
    </location>
</feature>
<evidence type="ECO:0000313" key="7">
    <source>
        <dbReference type="EMBL" id="UZW75710.1"/>
    </source>
</evidence>
<evidence type="ECO:0000259" key="6">
    <source>
        <dbReference type="Pfam" id="PF00291"/>
    </source>
</evidence>
<dbReference type="InterPro" id="IPR036052">
    <property type="entry name" value="TrpB-like_PALP_sf"/>
</dbReference>
<dbReference type="KEGG" id="asem:NNL22_03725"/>
<dbReference type="RefSeq" id="WP_251810465.1">
    <property type="nucleotide sequence ID" value="NZ_CP101527.1"/>
</dbReference>
<evidence type="ECO:0000313" key="8">
    <source>
        <dbReference type="Proteomes" id="UP001164472"/>
    </source>
</evidence>
<evidence type="ECO:0000256" key="2">
    <source>
        <dbReference type="ARBA" id="ARBA00008639"/>
    </source>
</evidence>
<dbReference type="InterPro" id="IPR001926">
    <property type="entry name" value="TrpB-like_PALP"/>
</dbReference>
<proteinExistence type="inferred from homology"/>
<dbReference type="Gene3D" id="3.40.50.1100">
    <property type="match status" value="2"/>
</dbReference>
<accession>A0A9E8KQY7</accession>
<organism evidence="7 8">
    <name type="scientific">Alkalimarinus sediminis</name>
    <dbReference type="NCBI Taxonomy" id="1632866"/>
    <lineage>
        <taxon>Bacteria</taxon>
        <taxon>Pseudomonadati</taxon>
        <taxon>Pseudomonadota</taxon>
        <taxon>Gammaproteobacteria</taxon>
        <taxon>Alteromonadales</taxon>
        <taxon>Alteromonadaceae</taxon>
        <taxon>Alkalimarinus</taxon>
    </lineage>
</organism>
<protein>
    <submittedName>
        <fullName evidence="7">Pyridoxal-phosphate dependent enzyme</fullName>
    </submittedName>
</protein>
<dbReference type="PIRSF" id="PIRSF006278">
    <property type="entry name" value="ACCD_DCysDesulf"/>
    <property type="match status" value="1"/>
</dbReference>
<dbReference type="SUPFAM" id="SSF53686">
    <property type="entry name" value="Tryptophan synthase beta subunit-like PLP-dependent enzymes"/>
    <property type="match status" value="1"/>
</dbReference>
<evidence type="ECO:0000256" key="5">
    <source>
        <dbReference type="PIRSR" id="PIRSR006278-2"/>
    </source>
</evidence>